<sequence>MDAHKEHIKLMHKYLDGDLTKEEELVLSKHLEECEACQKHFHELNRTIALIQSTEQIAAPLHFTENVMKSLPKEKKRMKVIRLFKGHPFLVAAAVFFVFMFGGMFSFWNQSNELVVSKTDNLIIQGDTVIVPEGVTIEDDLLIKNGNLVVKGKIDGNVTIFNGKLIEEEPSQDQEGLMASVGEVNGELKTVDRIFEWIWYHINEIIQKVFAM</sequence>
<reference evidence="5" key="1">
    <citation type="journal article" date="2014" name="Int. J. Syst. Evol. Microbiol.">
        <title>Complete genome sequence of Corynebacterium casei LMG S-19264T (=DSM 44701T), isolated from a smear-ripened cheese.</title>
        <authorList>
            <consortium name="US DOE Joint Genome Institute (JGI-PGF)"/>
            <person name="Walter F."/>
            <person name="Albersmeier A."/>
            <person name="Kalinowski J."/>
            <person name="Ruckert C."/>
        </authorList>
    </citation>
    <scope>NUCLEOTIDE SEQUENCE</scope>
    <source>
        <strain evidence="5">CGMCC 1.12360</strain>
    </source>
</reference>
<organism evidence="5 6">
    <name type="scientific">Compostibacillus humi</name>
    <dbReference type="NCBI Taxonomy" id="1245525"/>
    <lineage>
        <taxon>Bacteria</taxon>
        <taxon>Bacillati</taxon>
        <taxon>Bacillota</taxon>
        <taxon>Bacilli</taxon>
        <taxon>Bacillales</taxon>
        <taxon>Bacillaceae</taxon>
        <taxon>Compostibacillus</taxon>
    </lineage>
</organism>
<dbReference type="EMBL" id="BMEV01000025">
    <property type="protein sequence ID" value="GGH75965.1"/>
    <property type="molecule type" value="Genomic_DNA"/>
</dbReference>
<dbReference type="AlphaFoldDB" id="A0A8J2ZT92"/>
<feature type="transmembrane region" description="Helical" evidence="3">
    <location>
        <begin position="86"/>
        <end position="108"/>
    </location>
</feature>
<evidence type="ECO:0000259" key="4">
    <source>
        <dbReference type="Pfam" id="PF13490"/>
    </source>
</evidence>
<proteinExistence type="inferred from homology"/>
<gene>
    <name evidence="5" type="primary">rsiW</name>
    <name evidence="5" type="ORF">GCM10010978_16350</name>
</gene>
<keyword evidence="3" id="KW-1133">Transmembrane helix</keyword>
<dbReference type="Pfam" id="PF13490">
    <property type="entry name" value="zf-HC2"/>
    <property type="match status" value="1"/>
</dbReference>
<dbReference type="RefSeq" id="WP_188391896.1">
    <property type="nucleotide sequence ID" value="NZ_BMEV01000025.1"/>
</dbReference>
<dbReference type="InterPro" id="IPR041916">
    <property type="entry name" value="Anti_sigma_zinc_sf"/>
</dbReference>
<feature type="domain" description="Putative zinc-finger" evidence="4">
    <location>
        <begin position="8"/>
        <end position="38"/>
    </location>
</feature>
<reference evidence="5" key="2">
    <citation type="submission" date="2020-09" db="EMBL/GenBank/DDBJ databases">
        <authorList>
            <person name="Sun Q."/>
            <person name="Zhou Y."/>
        </authorList>
    </citation>
    <scope>NUCLEOTIDE SEQUENCE</scope>
    <source>
        <strain evidence="5">CGMCC 1.12360</strain>
    </source>
</reference>
<dbReference type="Proteomes" id="UP000602050">
    <property type="component" value="Unassembled WGS sequence"/>
</dbReference>
<evidence type="ECO:0000313" key="6">
    <source>
        <dbReference type="Proteomes" id="UP000602050"/>
    </source>
</evidence>
<keyword evidence="3" id="KW-0472">Membrane</keyword>
<evidence type="ECO:0000256" key="2">
    <source>
        <dbReference type="ARBA" id="ARBA00024438"/>
    </source>
</evidence>
<name>A0A8J2ZT92_9BACI</name>
<evidence type="ECO:0000313" key="5">
    <source>
        <dbReference type="EMBL" id="GGH75965.1"/>
    </source>
</evidence>
<protein>
    <recommendedName>
        <fullName evidence="2">Anti-sigma-W factor RsiW</fullName>
    </recommendedName>
</protein>
<dbReference type="InterPro" id="IPR027383">
    <property type="entry name" value="Znf_put"/>
</dbReference>
<dbReference type="Gene3D" id="1.10.10.1320">
    <property type="entry name" value="Anti-sigma factor, zinc-finger domain"/>
    <property type="match status" value="1"/>
</dbReference>
<comment type="similarity">
    <text evidence="1">Belongs to the zinc-associated anti-sigma factor (ZAS) superfamily. Anti-sigma-W factor family.</text>
</comment>
<evidence type="ECO:0000256" key="3">
    <source>
        <dbReference type="SAM" id="Phobius"/>
    </source>
</evidence>
<evidence type="ECO:0000256" key="1">
    <source>
        <dbReference type="ARBA" id="ARBA00024353"/>
    </source>
</evidence>
<accession>A0A8J2ZT92</accession>
<comment type="caution">
    <text evidence="5">The sequence shown here is derived from an EMBL/GenBank/DDBJ whole genome shotgun (WGS) entry which is preliminary data.</text>
</comment>
<keyword evidence="3" id="KW-0812">Transmembrane</keyword>
<keyword evidence="6" id="KW-1185">Reference proteome</keyword>